<dbReference type="PANTHER" id="PTHR43030">
    <property type="entry name" value="PHOSPHOENOLPYRUVATE SYNTHASE"/>
    <property type="match status" value="1"/>
</dbReference>
<evidence type="ECO:0000256" key="1">
    <source>
        <dbReference type="ARBA" id="ARBA00001946"/>
    </source>
</evidence>
<keyword evidence="12" id="KW-0460">Magnesium</keyword>
<comment type="function">
    <text evidence="2">Catalyzes the phosphorylation of pyruvate to phosphoenolpyruvate.</text>
</comment>
<name>A0ABU5SX24_9CYAN</name>
<dbReference type="InterPro" id="IPR006319">
    <property type="entry name" value="PEP_synth"/>
</dbReference>
<dbReference type="SUPFAM" id="SSF56059">
    <property type="entry name" value="Glutathione synthetase ATP-binding domain-like"/>
    <property type="match status" value="1"/>
</dbReference>
<evidence type="ECO:0000256" key="14">
    <source>
        <dbReference type="ARBA" id="ARBA00047700"/>
    </source>
</evidence>
<sequence length="99" mass="9868">MRNSDQLVVPLAQVGLESIAEVGGKNASLGEMIQQLGPSGVQVPGGFATTAAAYRLFITANGLRPALAALLDGLDTNDLAALQAAGQGARALLGGADLP</sequence>
<dbReference type="Gene3D" id="3.30.1490.20">
    <property type="entry name" value="ATP-grasp fold, A domain"/>
    <property type="match status" value="1"/>
</dbReference>
<dbReference type="PANTHER" id="PTHR43030:SF1">
    <property type="entry name" value="PHOSPHOENOLPYRUVATE SYNTHASE"/>
    <property type="match status" value="1"/>
</dbReference>
<proteinExistence type="inferred from homology"/>
<comment type="caution">
    <text evidence="16">The sequence shown here is derived from an EMBL/GenBank/DDBJ whole genome shotgun (WGS) entry which is preliminary data.</text>
</comment>
<evidence type="ECO:0000256" key="8">
    <source>
        <dbReference type="ARBA" id="ARBA00022723"/>
    </source>
</evidence>
<evidence type="ECO:0000256" key="3">
    <source>
        <dbReference type="ARBA" id="ARBA00004742"/>
    </source>
</evidence>
<evidence type="ECO:0000256" key="13">
    <source>
        <dbReference type="ARBA" id="ARBA00033470"/>
    </source>
</evidence>
<evidence type="ECO:0000256" key="9">
    <source>
        <dbReference type="ARBA" id="ARBA00022741"/>
    </source>
</evidence>
<organism evidence="16 17">
    <name type="scientific">Cyanobium gracile UHCC 0281</name>
    <dbReference type="NCBI Taxonomy" id="3110309"/>
    <lineage>
        <taxon>Bacteria</taxon>
        <taxon>Bacillati</taxon>
        <taxon>Cyanobacteriota</taxon>
        <taxon>Cyanophyceae</taxon>
        <taxon>Synechococcales</taxon>
        <taxon>Prochlorococcaceae</taxon>
        <taxon>Cyanobium</taxon>
    </lineage>
</organism>
<comment type="catalytic activity">
    <reaction evidence="14">
        <text>pyruvate + ATP + H2O = phosphoenolpyruvate + AMP + phosphate + 2 H(+)</text>
        <dbReference type="Rhea" id="RHEA:11364"/>
        <dbReference type="ChEBI" id="CHEBI:15361"/>
        <dbReference type="ChEBI" id="CHEBI:15377"/>
        <dbReference type="ChEBI" id="CHEBI:15378"/>
        <dbReference type="ChEBI" id="CHEBI:30616"/>
        <dbReference type="ChEBI" id="CHEBI:43474"/>
        <dbReference type="ChEBI" id="CHEBI:58702"/>
        <dbReference type="ChEBI" id="CHEBI:456215"/>
        <dbReference type="EC" id="2.7.9.2"/>
    </reaction>
</comment>
<keyword evidence="7" id="KW-0808">Transferase</keyword>
<evidence type="ECO:0000256" key="11">
    <source>
        <dbReference type="ARBA" id="ARBA00022840"/>
    </source>
</evidence>
<keyword evidence="9" id="KW-0547">Nucleotide-binding</keyword>
<dbReference type="InterPro" id="IPR002192">
    <property type="entry name" value="PPDK_AMP/ATP-bd"/>
</dbReference>
<feature type="non-terminal residue" evidence="16">
    <location>
        <position position="99"/>
    </location>
</feature>
<gene>
    <name evidence="16" type="ORF">VB739_10805</name>
</gene>
<evidence type="ECO:0000256" key="4">
    <source>
        <dbReference type="ARBA" id="ARBA00007837"/>
    </source>
</evidence>
<evidence type="ECO:0000256" key="2">
    <source>
        <dbReference type="ARBA" id="ARBA00002988"/>
    </source>
</evidence>
<dbReference type="RefSeq" id="WP_323357059.1">
    <property type="nucleotide sequence ID" value="NZ_JAYGHY010000034.1"/>
</dbReference>
<keyword evidence="8" id="KW-0479">Metal-binding</keyword>
<comment type="similarity">
    <text evidence="4">Belongs to the PEP-utilizing enzyme family.</text>
</comment>
<evidence type="ECO:0000313" key="16">
    <source>
        <dbReference type="EMBL" id="MEA5443039.1"/>
    </source>
</evidence>
<dbReference type="InterPro" id="IPR013815">
    <property type="entry name" value="ATP_grasp_subdomain_1"/>
</dbReference>
<evidence type="ECO:0000256" key="5">
    <source>
        <dbReference type="ARBA" id="ARBA00011996"/>
    </source>
</evidence>
<evidence type="ECO:0000256" key="10">
    <source>
        <dbReference type="ARBA" id="ARBA00022777"/>
    </source>
</evidence>
<evidence type="ECO:0000313" key="17">
    <source>
        <dbReference type="Proteomes" id="UP001302329"/>
    </source>
</evidence>
<comment type="cofactor">
    <cofactor evidence="1">
        <name>Mg(2+)</name>
        <dbReference type="ChEBI" id="CHEBI:18420"/>
    </cofactor>
</comment>
<keyword evidence="10" id="KW-0418">Kinase</keyword>
<keyword evidence="11" id="KW-0067">ATP-binding</keyword>
<dbReference type="EMBL" id="JAYGHY010000034">
    <property type="protein sequence ID" value="MEA5443039.1"/>
    <property type="molecule type" value="Genomic_DNA"/>
</dbReference>
<accession>A0ABU5SX24</accession>
<dbReference type="Proteomes" id="UP001302329">
    <property type="component" value="Unassembled WGS sequence"/>
</dbReference>
<protein>
    <recommendedName>
        <fullName evidence="6">Phosphoenolpyruvate synthase</fullName>
        <ecNumber evidence="5">2.7.9.2</ecNumber>
    </recommendedName>
    <alternativeName>
        <fullName evidence="13">Pyruvate, water dikinase</fullName>
    </alternativeName>
</protein>
<reference evidence="16 17" key="1">
    <citation type="submission" date="2023-12" db="EMBL/GenBank/DDBJ databases">
        <title>Baltic Sea Cyanobacteria.</title>
        <authorList>
            <person name="Delbaje E."/>
            <person name="Fewer D.P."/>
            <person name="Shishido T.K."/>
        </authorList>
    </citation>
    <scope>NUCLEOTIDE SEQUENCE [LARGE SCALE GENOMIC DNA]</scope>
    <source>
        <strain evidence="16 17">UHCC 0281</strain>
    </source>
</reference>
<comment type="pathway">
    <text evidence="3">Carbohydrate biosynthesis; gluconeogenesis.</text>
</comment>
<dbReference type="EC" id="2.7.9.2" evidence="5"/>
<evidence type="ECO:0000259" key="15">
    <source>
        <dbReference type="Pfam" id="PF01326"/>
    </source>
</evidence>
<evidence type="ECO:0000256" key="7">
    <source>
        <dbReference type="ARBA" id="ARBA00022679"/>
    </source>
</evidence>
<evidence type="ECO:0000256" key="12">
    <source>
        <dbReference type="ARBA" id="ARBA00022842"/>
    </source>
</evidence>
<evidence type="ECO:0000256" key="6">
    <source>
        <dbReference type="ARBA" id="ARBA00021623"/>
    </source>
</evidence>
<feature type="domain" description="Pyruvate phosphate dikinase AMP/ATP-binding" evidence="15">
    <location>
        <begin position="20"/>
        <end position="99"/>
    </location>
</feature>
<keyword evidence="17" id="KW-1185">Reference proteome</keyword>
<dbReference type="Pfam" id="PF01326">
    <property type="entry name" value="PPDK_N"/>
    <property type="match status" value="1"/>
</dbReference>